<comment type="caution">
    <text evidence="1">The sequence shown here is derived from an EMBL/GenBank/DDBJ whole genome shotgun (WGS) entry which is preliminary data.</text>
</comment>
<evidence type="ECO:0000313" key="2">
    <source>
        <dbReference type="Proteomes" id="UP000028549"/>
    </source>
</evidence>
<reference evidence="1 2" key="1">
    <citation type="journal article" date="2005" name="Int. J. Syst. Evol. Microbiol.">
        <title>Bacillus cibi sp. nov., isolated from jeotgal, a traditional Korean fermented seafood.</title>
        <authorList>
            <person name="Yoon J.H."/>
            <person name="Lee C.H."/>
            <person name="Oh T.K."/>
        </authorList>
    </citation>
    <scope>NUCLEOTIDE SEQUENCE [LARGE SCALE GENOMIC DNA]</scope>
    <source>
        <strain evidence="1 2">DSM 16189</strain>
    </source>
</reference>
<protein>
    <submittedName>
        <fullName evidence="1">Uncharacterized protein</fullName>
    </submittedName>
</protein>
<proteinExistence type="predicted"/>
<dbReference type="RefSeq" id="WP_029282313.1">
    <property type="nucleotide sequence ID" value="NZ_JNVC02000001.1"/>
</dbReference>
<dbReference type="EMBL" id="JNVC02000001">
    <property type="protein sequence ID" value="KEZ53623.1"/>
    <property type="molecule type" value="Genomic_DNA"/>
</dbReference>
<keyword evidence="2" id="KW-1185">Reference proteome</keyword>
<dbReference type="STRING" id="246786.GS18_0201160"/>
<dbReference type="AlphaFoldDB" id="A0A084H211"/>
<sequence>MDKRINDLFANYDQHMDYSRVPTITKKHLQEKIEQTGKVLKPQGKKEADDTGIDANTLMLQDEIVTRAAIESTLHVIVRMIIADSEIAESFLKDVNELSSQKPKQKKRFLDYFKKQKNEPAGFHDQTKTMYAVLLELGEKIK</sequence>
<organism evidence="1 2">
    <name type="scientific">Metabacillus indicus</name>
    <name type="common">Bacillus indicus</name>
    <dbReference type="NCBI Taxonomy" id="246786"/>
    <lineage>
        <taxon>Bacteria</taxon>
        <taxon>Bacillati</taxon>
        <taxon>Bacillota</taxon>
        <taxon>Bacilli</taxon>
        <taxon>Bacillales</taxon>
        <taxon>Bacillaceae</taxon>
        <taxon>Metabacillus</taxon>
    </lineage>
</organism>
<dbReference type="Proteomes" id="UP000028549">
    <property type="component" value="Unassembled WGS sequence"/>
</dbReference>
<gene>
    <name evidence="1" type="ORF">GS18_0201160</name>
</gene>
<accession>A0A084H211</accession>
<name>A0A084H211_METID</name>
<evidence type="ECO:0000313" key="1">
    <source>
        <dbReference type="EMBL" id="KEZ53623.1"/>
    </source>
</evidence>